<evidence type="ECO:0000313" key="5">
    <source>
        <dbReference type="Proteomes" id="UP000311008"/>
    </source>
</evidence>
<dbReference type="EMBL" id="CP040946">
    <property type="protein sequence ID" value="QDC45309.1"/>
    <property type="molecule type" value="Genomic_DNA"/>
</dbReference>
<name>A0A5B8CVN4_9PROT</name>
<keyword evidence="2" id="KW-0645">Protease</keyword>
<evidence type="ECO:0000313" key="4">
    <source>
        <dbReference type="EMBL" id="QDC45309.1"/>
    </source>
</evidence>
<dbReference type="KEGG" id="mmec:FIU01_03725"/>
<evidence type="ECO:0000259" key="3">
    <source>
        <dbReference type="PROSITE" id="PS50106"/>
    </source>
</evidence>
<comment type="similarity">
    <text evidence="1">Belongs to the peptidase S1C family.</text>
</comment>
<dbReference type="InterPro" id="IPR001478">
    <property type="entry name" value="PDZ"/>
</dbReference>
<evidence type="ECO:0000256" key="2">
    <source>
        <dbReference type="ARBA" id="ARBA00022825"/>
    </source>
</evidence>
<keyword evidence="5" id="KW-1185">Reference proteome</keyword>
<dbReference type="SUPFAM" id="SSF50156">
    <property type="entry name" value="PDZ domain-like"/>
    <property type="match status" value="1"/>
</dbReference>
<keyword evidence="2" id="KW-0378">Hydrolase</keyword>
<keyword evidence="2" id="KW-0720">Serine protease</keyword>
<feature type="domain" description="PDZ" evidence="3">
    <location>
        <begin position="149"/>
        <end position="238"/>
    </location>
</feature>
<evidence type="ECO:0000256" key="1">
    <source>
        <dbReference type="ARBA" id="ARBA00010541"/>
    </source>
</evidence>
<proteinExistence type="inferred from homology"/>
<dbReference type="InterPro" id="IPR036034">
    <property type="entry name" value="PDZ_sf"/>
</dbReference>
<dbReference type="PROSITE" id="PS50106">
    <property type="entry name" value="PDZ"/>
    <property type="match status" value="1"/>
</dbReference>
<dbReference type="AlphaFoldDB" id="A0A5B8CVN4"/>
<dbReference type="Pfam" id="PF13180">
    <property type="entry name" value="PDZ_2"/>
    <property type="match status" value="1"/>
</dbReference>
<dbReference type="PANTHER" id="PTHR22939">
    <property type="entry name" value="SERINE PROTEASE FAMILY S1C HTRA-RELATED"/>
    <property type="match status" value="1"/>
</dbReference>
<protein>
    <submittedName>
        <fullName evidence="4">PDZ domain-containing protein</fullName>
    </submittedName>
</protein>
<sequence length="238" mass="26205">MSLLLAASPNIRAEDNPYSTSYQVQNQGNLHSLQNNPEPTLLSGTRREEDKIKMLEDGYDLMGFSSFEAGEIDATQALDHGRNIQADRILVYMKKAGGASPSSRMEVIKEAVKKGQMLTEKDVAAAPANYRYYATYWAKLPRPLLGIHVIKLVPQKSDPADDKQAMPVASQGVRVIAVIHDSAAEKGGVQRGDQLLSINREKVEDAAKLSSLVRKYSGKSIKLQLEREGEPLTLDVQL</sequence>
<dbReference type="SMART" id="SM00228">
    <property type="entry name" value="PDZ"/>
    <property type="match status" value="1"/>
</dbReference>
<reference evidence="5" key="1">
    <citation type="journal article" date="2019" name="ISME J.">
        <title>Evolution in action: habitat transition from sediment to the pelagial leads to genome streamlining in Methylophilaceae.</title>
        <authorList>
            <person name="Salcher M."/>
            <person name="Schaefle D."/>
            <person name="Kaspar M."/>
            <person name="Neuenschwander S.M."/>
            <person name="Ghai R."/>
        </authorList>
    </citation>
    <scope>NUCLEOTIDE SEQUENCE [LARGE SCALE GENOMIC DNA]</scope>
    <source>
        <strain evidence="5">MMS-M-51</strain>
    </source>
</reference>
<dbReference type="OrthoDB" id="9127672at2"/>
<dbReference type="Proteomes" id="UP000311008">
    <property type="component" value="Chromosome"/>
</dbReference>
<gene>
    <name evidence="4" type="ORF">FIU01_03725</name>
</gene>
<dbReference type="Gene3D" id="2.30.42.10">
    <property type="match status" value="1"/>
</dbReference>
<accession>A0A5B8CVN4</accession>
<dbReference type="PANTHER" id="PTHR22939:SF129">
    <property type="entry name" value="SERINE PROTEASE HTRA2, MITOCHONDRIAL"/>
    <property type="match status" value="1"/>
</dbReference>
<organism evidence="4 5">
    <name type="scientific">Methylophilus medardicus</name>
    <dbReference type="NCBI Taxonomy" id="2588534"/>
    <lineage>
        <taxon>Bacteria</taxon>
        <taxon>Pseudomonadati</taxon>
        <taxon>Pseudomonadota</taxon>
        <taxon>Betaproteobacteria</taxon>
        <taxon>Nitrosomonadales</taxon>
        <taxon>Methylophilaceae</taxon>
        <taxon>Methylophilus</taxon>
    </lineage>
</organism>